<dbReference type="STRING" id="1293890.TALK_10900"/>
<feature type="active site" evidence="4">
    <location>
        <position position="35"/>
    </location>
</feature>
<dbReference type="PANTHER" id="PTHR47268:SF4">
    <property type="entry name" value="ACYLPHOSPHATASE"/>
    <property type="match status" value="1"/>
</dbReference>
<dbReference type="EC" id="3.6.1.7" evidence="2 4"/>
<dbReference type="SUPFAM" id="SSF54975">
    <property type="entry name" value="Acylphosphatase/BLUF domain-like"/>
    <property type="match status" value="1"/>
</dbReference>
<dbReference type="PROSITE" id="PS51160">
    <property type="entry name" value="ACYLPHOSPHATASE_3"/>
    <property type="match status" value="1"/>
</dbReference>
<dbReference type="InterPro" id="IPR036046">
    <property type="entry name" value="Acylphosphatase-like_dom_sf"/>
</dbReference>
<dbReference type="PANTHER" id="PTHR47268">
    <property type="entry name" value="ACYLPHOSPHATASE"/>
    <property type="match status" value="1"/>
</dbReference>
<evidence type="ECO:0000256" key="1">
    <source>
        <dbReference type="ARBA" id="ARBA00005614"/>
    </source>
</evidence>
<evidence type="ECO:0000256" key="5">
    <source>
        <dbReference type="RuleBase" id="RU004168"/>
    </source>
</evidence>
<comment type="catalytic activity">
    <reaction evidence="3 4">
        <text>an acyl phosphate + H2O = a carboxylate + phosphate + H(+)</text>
        <dbReference type="Rhea" id="RHEA:14965"/>
        <dbReference type="ChEBI" id="CHEBI:15377"/>
        <dbReference type="ChEBI" id="CHEBI:15378"/>
        <dbReference type="ChEBI" id="CHEBI:29067"/>
        <dbReference type="ChEBI" id="CHEBI:43474"/>
        <dbReference type="ChEBI" id="CHEBI:59918"/>
        <dbReference type="EC" id="3.6.1.7"/>
    </reaction>
</comment>
<comment type="caution">
    <text evidence="7">The sequence shown here is derived from an EMBL/GenBank/DDBJ whole genome shotgun (WGS) entry which is preliminary data.</text>
</comment>
<dbReference type="Gene3D" id="3.30.70.100">
    <property type="match status" value="1"/>
</dbReference>
<organism evidence="7 8">
    <name type="scientific">Thalassospira alkalitolerans</name>
    <dbReference type="NCBI Taxonomy" id="1293890"/>
    <lineage>
        <taxon>Bacteria</taxon>
        <taxon>Pseudomonadati</taxon>
        <taxon>Pseudomonadota</taxon>
        <taxon>Alphaproteobacteria</taxon>
        <taxon>Rhodospirillales</taxon>
        <taxon>Thalassospiraceae</taxon>
        <taxon>Thalassospira</taxon>
    </lineage>
</organism>
<evidence type="ECO:0000313" key="7">
    <source>
        <dbReference type="EMBL" id="OSQ48165.1"/>
    </source>
</evidence>
<comment type="similarity">
    <text evidence="1 5">Belongs to the acylphosphatase family.</text>
</comment>
<keyword evidence="8" id="KW-1185">Reference proteome</keyword>
<feature type="active site" evidence="4">
    <location>
        <position position="17"/>
    </location>
</feature>
<sequence length="90" mass="10050">MSVHARIEGRVQGVWYRAWTVEEAQKRGLTGWVRNRKDGTVEAVFCGPVPAVQSMIAACHDGPSRAEVSRVHEEPGLEESFEVFEKRPSA</sequence>
<reference evidence="7 8" key="1">
    <citation type="submission" date="2014-03" db="EMBL/GenBank/DDBJ databases">
        <title>The draft genome sequence of Thalassospira alkalitolerans JCM 18968.</title>
        <authorList>
            <person name="Lai Q."/>
            <person name="Shao Z."/>
        </authorList>
    </citation>
    <scope>NUCLEOTIDE SEQUENCE [LARGE SCALE GENOMIC DNA]</scope>
    <source>
        <strain evidence="7 8">JCM 18968</strain>
    </source>
</reference>
<dbReference type="GO" id="GO:0003998">
    <property type="term" value="F:acylphosphatase activity"/>
    <property type="evidence" value="ECO:0007669"/>
    <property type="project" value="UniProtKB-EC"/>
</dbReference>
<dbReference type="EMBL" id="JFKB01000006">
    <property type="protein sequence ID" value="OSQ48165.1"/>
    <property type="molecule type" value="Genomic_DNA"/>
</dbReference>
<protein>
    <recommendedName>
        <fullName evidence="2 4">acylphosphatase</fullName>
        <ecNumber evidence="2 4">3.6.1.7</ecNumber>
    </recommendedName>
</protein>
<dbReference type="PRINTS" id="PR00112">
    <property type="entry name" value="ACYLPHPHTASE"/>
</dbReference>
<dbReference type="Pfam" id="PF00708">
    <property type="entry name" value="Acylphosphatase"/>
    <property type="match status" value="1"/>
</dbReference>
<evidence type="ECO:0000256" key="2">
    <source>
        <dbReference type="ARBA" id="ARBA00012150"/>
    </source>
</evidence>
<feature type="domain" description="Acylphosphatase-like" evidence="6">
    <location>
        <begin position="2"/>
        <end position="88"/>
    </location>
</feature>
<dbReference type="PROSITE" id="PS00151">
    <property type="entry name" value="ACYLPHOSPHATASE_2"/>
    <property type="match status" value="1"/>
</dbReference>
<gene>
    <name evidence="7" type="ORF">TALK_10900</name>
</gene>
<evidence type="ECO:0000259" key="6">
    <source>
        <dbReference type="PROSITE" id="PS51160"/>
    </source>
</evidence>
<accession>A0A1Y2LBX0</accession>
<dbReference type="InterPro" id="IPR017968">
    <property type="entry name" value="Acylphosphatase_CS"/>
</dbReference>
<dbReference type="AlphaFoldDB" id="A0A1Y2LBX0"/>
<dbReference type="InterPro" id="IPR001792">
    <property type="entry name" value="Acylphosphatase-like_dom"/>
</dbReference>
<evidence type="ECO:0000256" key="3">
    <source>
        <dbReference type="ARBA" id="ARBA00047645"/>
    </source>
</evidence>
<proteinExistence type="inferred from homology"/>
<keyword evidence="4" id="KW-0378">Hydrolase</keyword>
<dbReference type="InterPro" id="IPR020456">
    <property type="entry name" value="Acylphosphatase"/>
</dbReference>
<evidence type="ECO:0000313" key="8">
    <source>
        <dbReference type="Proteomes" id="UP000193396"/>
    </source>
</evidence>
<name>A0A1Y2LBX0_9PROT</name>
<dbReference type="Proteomes" id="UP000193396">
    <property type="component" value="Unassembled WGS sequence"/>
</dbReference>
<evidence type="ECO:0000256" key="4">
    <source>
        <dbReference type="PROSITE-ProRule" id="PRU00520"/>
    </source>
</evidence>